<dbReference type="InterPro" id="IPR000516">
    <property type="entry name" value="Ni-dep_Hydgase_cyt-B"/>
</dbReference>
<organism evidence="14 15">
    <name type="scientific">Altererythrobacter epoxidivorans</name>
    <dbReference type="NCBI Taxonomy" id="361183"/>
    <lineage>
        <taxon>Bacteria</taxon>
        <taxon>Pseudomonadati</taxon>
        <taxon>Pseudomonadota</taxon>
        <taxon>Alphaproteobacteria</taxon>
        <taxon>Sphingomonadales</taxon>
        <taxon>Erythrobacteraceae</taxon>
        <taxon>Altererythrobacter</taxon>
    </lineage>
</organism>
<dbReference type="AlphaFoldDB" id="A0A0M5KYL6"/>
<evidence type="ECO:0000313" key="15">
    <source>
        <dbReference type="Proteomes" id="UP000057938"/>
    </source>
</evidence>
<keyword evidence="3" id="KW-0813">Transport</keyword>
<keyword evidence="15" id="KW-1185">Reference proteome</keyword>
<dbReference type="Pfam" id="PF01292">
    <property type="entry name" value="Ni_hydr_CYTB"/>
    <property type="match status" value="1"/>
</dbReference>
<accession>A0A0M5KYL6</accession>
<dbReference type="Gene3D" id="1.20.950.20">
    <property type="entry name" value="Transmembrane di-heme cytochromes, Chain C"/>
    <property type="match status" value="1"/>
</dbReference>
<dbReference type="PRINTS" id="PR00161">
    <property type="entry name" value="NIHGNASECYTB"/>
</dbReference>
<protein>
    <submittedName>
        <fullName evidence="14">Thiosulfate reductase cytochrome B subunit (Membrane anchoring protein)</fullName>
    </submittedName>
</protein>
<keyword evidence="9 12" id="KW-1133">Transmembrane helix</keyword>
<keyword evidence="11 12" id="KW-0472">Membrane</keyword>
<evidence type="ECO:0000256" key="10">
    <source>
        <dbReference type="ARBA" id="ARBA00023004"/>
    </source>
</evidence>
<evidence type="ECO:0000256" key="7">
    <source>
        <dbReference type="ARBA" id="ARBA00022723"/>
    </source>
</evidence>
<reference evidence="14 15" key="1">
    <citation type="submission" date="2015-09" db="EMBL/GenBank/DDBJ databases">
        <title>Complete genome sequence of a benzo[a]pyrene-degrading bacterium Altererythrobacter epoxidivorans CGMCC 1.7731T.</title>
        <authorList>
            <person name="Li Z."/>
            <person name="Cheng H."/>
            <person name="Huo Y."/>
            <person name="Xu X."/>
        </authorList>
    </citation>
    <scope>NUCLEOTIDE SEQUENCE [LARGE SCALE GENOMIC DNA]</scope>
    <source>
        <strain evidence="14 15">CGMCC 1.7731</strain>
    </source>
</reference>
<dbReference type="GO" id="GO:0020037">
    <property type="term" value="F:heme binding"/>
    <property type="evidence" value="ECO:0007669"/>
    <property type="project" value="TreeGrafter"/>
</dbReference>
<dbReference type="InterPro" id="IPR011577">
    <property type="entry name" value="Cyt_b561_bac/Ni-Hgenase"/>
</dbReference>
<evidence type="ECO:0000256" key="4">
    <source>
        <dbReference type="ARBA" id="ARBA00022475"/>
    </source>
</evidence>
<name>A0A0M5KYL6_9SPHN</name>
<keyword evidence="5" id="KW-0349">Heme</keyword>
<evidence type="ECO:0000256" key="5">
    <source>
        <dbReference type="ARBA" id="ARBA00022617"/>
    </source>
</evidence>
<dbReference type="PATRIC" id="fig|361183.4.peg.1452"/>
<dbReference type="PANTHER" id="PTHR30485">
    <property type="entry name" value="NI/FE-HYDROGENASE 1 B-TYPE CYTOCHROME SUBUNIT"/>
    <property type="match status" value="1"/>
</dbReference>
<evidence type="ECO:0000256" key="2">
    <source>
        <dbReference type="ARBA" id="ARBA00008622"/>
    </source>
</evidence>
<keyword evidence="7" id="KW-0479">Metal-binding</keyword>
<dbReference type="GO" id="GO:0022904">
    <property type="term" value="P:respiratory electron transport chain"/>
    <property type="evidence" value="ECO:0007669"/>
    <property type="project" value="InterPro"/>
</dbReference>
<dbReference type="GO" id="GO:0005506">
    <property type="term" value="F:iron ion binding"/>
    <property type="evidence" value="ECO:0007669"/>
    <property type="project" value="InterPro"/>
</dbReference>
<gene>
    <name evidence="14" type="ORF">AMC99_01482</name>
</gene>
<comment type="subcellular location">
    <subcellularLocation>
        <location evidence="1">Cell membrane</location>
        <topology evidence="1">Multi-pass membrane protein</topology>
    </subcellularLocation>
</comment>
<dbReference type="STRING" id="361183.AMC99_01482"/>
<proteinExistence type="inferred from homology"/>
<feature type="transmembrane region" description="Helical" evidence="12">
    <location>
        <begin position="183"/>
        <end position="204"/>
    </location>
</feature>
<evidence type="ECO:0000256" key="11">
    <source>
        <dbReference type="ARBA" id="ARBA00023136"/>
    </source>
</evidence>
<feature type="domain" description="Cytochrome b561 bacterial/Ni-hydrogenase" evidence="13">
    <location>
        <begin position="3"/>
        <end position="217"/>
    </location>
</feature>
<dbReference type="PANTHER" id="PTHR30485:SF1">
    <property type="entry name" value="CYTOCHROME YDHU-RELATED"/>
    <property type="match status" value="1"/>
</dbReference>
<keyword evidence="6 12" id="KW-0812">Transmembrane</keyword>
<feature type="transmembrane region" description="Helical" evidence="12">
    <location>
        <begin position="12"/>
        <end position="29"/>
    </location>
</feature>
<evidence type="ECO:0000256" key="12">
    <source>
        <dbReference type="SAM" id="Phobius"/>
    </source>
</evidence>
<evidence type="ECO:0000256" key="9">
    <source>
        <dbReference type="ARBA" id="ARBA00022989"/>
    </source>
</evidence>
<evidence type="ECO:0000313" key="14">
    <source>
        <dbReference type="EMBL" id="ALE16774.1"/>
    </source>
</evidence>
<dbReference type="KEGG" id="aep:AMC99_01482"/>
<feature type="transmembrane region" description="Helical" evidence="12">
    <location>
        <begin position="73"/>
        <end position="94"/>
    </location>
</feature>
<dbReference type="Proteomes" id="UP000057938">
    <property type="component" value="Chromosome"/>
</dbReference>
<comment type="similarity">
    <text evidence="2">Belongs to the HupC/HyaC/HydC family.</text>
</comment>
<feature type="transmembrane region" description="Helical" evidence="12">
    <location>
        <begin position="139"/>
        <end position="163"/>
    </location>
</feature>
<dbReference type="SUPFAM" id="SSF81342">
    <property type="entry name" value="Transmembrane di-heme cytochromes"/>
    <property type="match status" value="1"/>
</dbReference>
<evidence type="ECO:0000256" key="3">
    <source>
        <dbReference type="ARBA" id="ARBA00022448"/>
    </source>
</evidence>
<keyword evidence="8" id="KW-0249">Electron transport</keyword>
<evidence type="ECO:0000256" key="8">
    <source>
        <dbReference type="ARBA" id="ARBA00022982"/>
    </source>
</evidence>
<dbReference type="InterPro" id="IPR051542">
    <property type="entry name" value="Hydrogenase_cytochrome"/>
</dbReference>
<keyword evidence="10" id="KW-0408">Iron</keyword>
<dbReference type="OrthoDB" id="9781740at2"/>
<evidence type="ECO:0000256" key="6">
    <source>
        <dbReference type="ARBA" id="ARBA00022692"/>
    </source>
</evidence>
<dbReference type="GO" id="GO:0009055">
    <property type="term" value="F:electron transfer activity"/>
    <property type="evidence" value="ECO:0007669"/>
    <property type="project" value="InterPro"/>
</dbReference>
<evidence type="ECO:0000256" key="1">
    <source>
        <dbReference type="ARBA" id="ARBA00004651"/>
    </source>
</evidence>
<keyword evidence="4" id="KW-1003">Cell membrane</keyword>
<dbReference type="RefSeq" id="WP_061924761.1">
    <property type="nucleotide sequence ID" value="NZ_CP012669.1"/>
</dbReference>
<dbReference type="EMBL" id="CP012669">
    <property type="protein sequence ID" value="ALE16774.1"/>
    <property type="molecule type" value="Genomic_DNA"/>
</dbReference>
<dbReference type="InterPro" id="IPR016174">
    <property type="entry name" value="Di-haem_cyt_TM"/>
</dbReference>
<sequence length="222" mass="25342">MKRHALSTRIWHWLNLICVVILFMSGLNISNAHRYLYWGAYGFDPADAWLSVVRFPGWATIPGYYNLAAARDWHILMAWPFALGLLFMWVAMLLNGHFWRDLRTSRSEWRPSAMLADIKAHLRLDFEHEGAKFNFLQKLAYGLVLGVFLPLMVFTGMAISPGFEPAAPWLVDMFGGRQSARSIHFLTAWAIFGFFIVHIVLVLLSGPVKQLRDMITGGRDAS</sequence>
<dbReference type="GO" id="GO:0005886">
    <property type="term" value="C:plasma membrane"/>
    <property type="evidence" value="ECO:0007669"/>
    <property type="project" value="UniProtKB-SubCell"/>
</dbReference>
<evidence type="ECO:0000259" key="13">
    <source>
        <dbReference type="Pfam" id="PF01292"/>
    </source>
</evidence>